<protein>
    <submittedName>
        <fullName evidence="1">Uncharacterized protein</fullName>
    </submittedName>
</protein>
<accession>A0A380MKH3</accession>
<name>A0A380MKH3_9GAMM</name>
<organism evidence="1 2">
    <name type="scientific">Suttonella indologenes</name>
    <dbReference type="NCBI Taxonomy" id="13276"/>
    <lineage>
        <taxon>Bacteria</taxon>
        <taxon>Pseudomonadati</taxon>
        <taxon>Pseudomonadota</taxon>
        <taxon>Gammaproteobacteria</taxon>
        <taxon>Cardiobacteriales</taxon>
        <taxon>Cardiobacteriaceae</taxon>
        <taxon>Suttonella</taxon>
    </lineage>
</organism>
<proteinExistence type="predicted"/>
<keyword evidence="2" id="KW-1185">Reference proteome</keyword>
<dbReference type="EMBL" id="UHIA01000003">
    <property type="protein sequence ID" value="SUO92157.1"/>
    <property type="molecule type" value="Genomic_DNA"/>
</dbReference>
<dbReference type="AlphaFoldDB" id="A0A380MKH3"/>
<dbReference type="Proteomes" id="UP000254575">
    <property type="component" value="Unassembled WGS sequence"/>
</dbReference>
<evidence type="ECO:0000313" key="2">
    <source>
        <dbReference type="Proteomes" id="UP000254575"/>
    </source>
</evidence>
<sequence length="289" mass="27900">MGVKAVDQRPAAALGVFRVDVAAQFGGGMCRTEVQVGSVDAAVGGTVSAVLCFSITDAVVAAAEAAALVDQMGIVGGAALAERFPANGAAAGEADATAFVVAVVVQVAGGEGGSAEAIAPLRFGSGCGGDQPADKFAMPADVDAVAAVAGKDAALFADGGVVGIDFAAVVVGTARDAVADGDLAAEVFLFAAVAQAVLQAFDVEVGGLDVDAVAVDLAAAQGEAVLRCEQGGAVGVADTAVLPGVAVAVAVAFTDIAAGGLALCPLVGGGFCRCCGRFLLRRSAWNGLC</sequence>
<reference evidence="1 2" key="1">
    <citation type="submission" date="2018-06" db="EMBL/GenBank/DDBJ databases">
        <authorList>
            <consortium name="Pathogen Informatics"/>
            <person name="Doyle S."/>
        </authorList>
    </citation>
    <scope>NUCLEOTIDE SEQUENCE [LARGE SCALE GENOMIC DNA]</scope>
    <source>
        <strain evidence="1 2">NCTC10717</strain>
    </source>
</reference>
<evidence type="ECO:0000313" key="1">
    <source>
        <dbReference type="EMBL" id="SUO92157.1"/>
    </source>
</evidence>
<gene>
    <name evidence="1" type="ORF">NCTC10717_00406</name>
</gene>